<dbReference type="InParanoid" id="A0A5Q0BHV9"/>
<feature type="signal peptide" evidence="1">
    <location>
        <begin position="1"/>
        <end position="22"/>
    </location>
</feature>
<dbReference type="Pfam" id="PF07007">
    <property type="entry name" value="LprI"/>
    <property type="match status" value="1"/>
</dbReference>
<evidence type="ECO:0000313" key="4">
    <source>
        <dbReference type="Proteomes" id="UP000325755"/>
    </source>
</evidence>
<dbReference type="PANTHER" id="PTHR37549">
    <property type="entry name" value="LIPOPROTEIN LPRI"/>
    <property type="match status" value="1"/>
</dbReference>
<gene>
    <name evidence="3" type="ORF">F6R98_12945</name>
</gene>
<dbReference type="PANTHER" id="PTHR37549:SF1">
    <property type="entry name" value="LIPOPROTEIN LPRI"/>
    <property type="match status" value="1"/>
</dbReference>
<dbReference type="EMBL" id="CP044205">
    <property type="protein sequence ID" value="QFY43410.1"/>
    <property type="molecule type" value="Genomic_DNA"/>
</dbReference>
<dbReference type="KEGG" id="mmob:F6R98_12945"/>
<feature type="domain" description="Lysozyme inhibitor LprI-like N-terminal" evidence="2">
    <location>
        <begin position="27"/>
        <end position="99"/>
    </location>
</feature>
<evidence type="ECO:0000256" key="1">
    <source>
        <dbReference type="SAM" id="SignalP"/>
    </source>
</evidence>
<evidence type="ECO:0000313" key="3">
    <source>
        <dbReference type="EMBL" id="QFY43410.1"/>
    </source>
</evidence>
<feature type="chain" id="PRO_5024983664" evidence="1">
    <location>
        <begin position="23"/>
        <end position="225"/>
    </location>
</feature>
<sequence length="225" mass="24638">MRKLNKYLLIISLLIAPLHVYGASFNCAKSATWTEKTICSDSQLSDLDDLLMVSYTKALSRESDKAPLKTAQREWLKSVRNTCQDKTCLSKAYTSRLAELNNAVANAAESPSVSGKYIRYFDGKPDKHSSNITVRELGNGKAHITGSAIWVSNANTGNVNMGDLDGELPLEGNQIHYTDGESEGCRLTITFAGNGLEVSGDNMRCGGLNVSFNGYYKKSNPRKKI</sequence>
<accession>A0A5Q0BHV9</accession>
<dbReference type="RefSeq" id="WP_153249393.1">
    <property type="nucleotide sequence ID" value="NZ_CP044205.1"/>
</dbReference>
<reference evidence="3 4" key="1">
    <citation type="submission" date="2019-09" db="EMBL/GenBank/DDBJ databases">
        <title>Ecophysiology of the spiral-shaped methanotroph Methylospira mobilis as revealed by the complete genome sequence.</title>
        <authorList>
            <person name="Oshkin I.Y."/>
            <person name="Dedysh S.N."/>
            <person name="Miroshnikov K."/>
            <person name="Danilova O.V."/>
            <person name="Hakobyan A."/>
            <person name="Liesack W."/>
        </authorList>
    </citation>
    <scope>NUCLEOTIDE SEQUENCE [LARGE SCALE GENOMIC DNA]</scope>
    <source>
        <strain evidence="3 4">Shm1</strain>
    </source>
</reference>
<dbReference type="InterPro" id="IPR052755">
    <property type="entry name" value="Lysozyme_Inhibitor_LprI"/>
</dbReference>
<name>A0A5Q0BHV9_9GAMM</name>
<dbReference type="OrthoDB" id="5574481at2"/>
<protein>
    <submittedName>
        <fullName evidence="3">DUF1311 domain-containing protein</fullName>
    </submittedName>
</protein>
<dbReference type="Proteomes" id="UP000325755">
    <property type="component" value="Chromosome"/>
</dbReference>
<dbReference type="AlphaFoldDB" id="A0A5Q0BHV9"/>
<proteinExistence type="predicted"/>
<evidence type="ECO:0000259" key="2">
    <source>
        <dbReference type="Pfam" id="PF07007"/>
    </source>
</evidence>
<keyword evidence="4" id="KW-1185">Reference proteome</keyword>
<dbReference type="InterPro" id="IPR009739">
    <property type="entry name" value="LprI-like_N"/>
</dbReference>
<organism evidence="3 4">
    <name type="scientific">Candidatus Methylospira mobilis</name>
    <dbReference type="NCBI Taxonomy" id="1808979"/>
    <lineage>
        <taxon>Bacteria</taxon>
        <taxon>Pseudomonadati</taxon>
        <taxon>Pseudomonadota</taxon>
        <taxon>Gammaproteobacteria</taxon>
        <taxon>Methylococcales</taxon>
        <taxon>Methylococcaceae</taxon>
        <taxon>Candidatus Methylospira</taxon>
    </lineage>
</organism>
<dbReference type="GO" id="GO:0005576">
    <property type="term" value="C:extracellular region"/>
    <property type="evidence" value="ECO:0007669"/>
    <property type="project" value="TreeGrafter"/>
</dbReference>
<keyword evidence="1" id="KW-0732">Signal</keyword>